<dbReference type="InterPro" id="IPR001433">
    <property type="entry name" value="OxRdtase_FAD/NAD-bd"/>
</dbReference>
<gene>
    <name evidence="2" type="ORF">H6A60_05440</name>
</gene>
<dbReference type="PROSITE" id="PS51384">
    <property type="entry name" value="FAD_FR"/>
    <property type="match status" value="1"/>
</dbReference>
<feature type="domain" description="FAD-binding FR-type" evidence="1">
    <location>
        <begin position="1"/>
        <end position="101"/>
    </location>
</feature>
<keyword evidence="3" id="KW-1185">Reference proteome</keyword>
<dbReference type="Gene3D" id="2.40.30.10">
    <property type="entry name" value="Translation factors"/>
    <property type="match status" value="1"/>
</dbReference>
<dbReference type="InterPro" id="IPR008333">
    <property type="entry name" value="Cbr1-like_FAD-bd_dom"/>
</dbReference>
<dbReference type="Pfam" id="PF00970">
    <property type="entry name" value="FAD_binding_6"/>
    <property type="match status" value="1"/>
</dbReference>
<reference evidence="2 3" key="1">
    <citation type="journal article" date="2021" name="Sci. Rep.">
        <title>The distribution of antibiotic resistance genes in chicken gut microbiota commensals.</title>
        <authorList>
            <person name="Juricova H."/>
            <person name="Matiasovicova J."/>
            <person name="Kubasova T."/>
            <person name="Cejkova D."/>
            <person name="Rychlik I."/>
        </authorList>
    </citation>
    <scope>NUCLEOTIDE SEQUENCE [LARGE SCALE GENOMIC DNA]</scope>
    <source>
        <strain evidence="2 3">An829</strain>
    </source>
</reference>
<proteinExistence type="predicted"/>
<dbReference type="Proteomes" id="UP000715095">
    <property type="component" value="Unassembled WGS sequence"/>
</dbReference>
<accession>A0ABS2DTB4</accession>
<organism evidence="2 3">
    <name type="scientific">Sutterella massiliensis</name>
    <dbReference type="NCBI Taxonomy" id="1816689"/>
    <lineage>
        <taxon>Bacteria</taxon>
        <taxon>Pseudomonadati</taxon>
        <taxon>Pseudomonadota</taxon>
        <taxon>Betaproteobacteria</taxon>
        <taxon>Burkholderiales</taxon>
        <taxon>Sutterellaceae</taxon>
        <taxon>Sutterella</taxon>
    </lineage>
</organism>
<dbReference type="PANTHER" id="PTHR47878">
    <property type="entry name" value="OXIDOREDUCTASE FAD/NAD(P)-BINDING DOMAIN PROTEIN"/>
    <property type="match status" value="1"/>
</dbReference>
<dbReference type="Pfam" id="PF00175">
    <property type="entry name" value="NAD_binding_1"/>
    <property type="match status" value="1"/>
</dbReference>
<dbReference type="SUPFAM" id="SSF63380">
    <property type="entry name" value="Riboflavin synthase domain-like"/>
    <property type="match status" value="1"/>
</dbReference>
<dbReference type="Gene3D" id="3.40.50.80">
    <property type="entry name" value="Nucleotide-binding domain of ferredoxin-NADP reductase (FNR) module"/>
    <property type="match status" value="1"/>
</dbReference>
<sequence>MQTIKLLEKRAAAPRLFVLRFEKPEGFTFKAGQFARLGLALEGEAEPVMRAYSIASASSAETLDFFVTAVPEGKLSPRLTALEPGETVLLDGEAQGNLLPERISGGDTLWLFATGSGLSPFASILRDPAARGAWPEIVLVESVRKAEEAVLARELGGELKDEAKLRVFVSTTRETDPSRQGDFCERIPALLASGELERVVGRTLDPTHARVLLCGNPGFVDAMRAELKTRGIVSPRFGRPGQLVVETFW</sequence>
<dbReference type="InterPro" id="IPR039261">
    <property type="entry name" value="FNR_nucleotide-bd"/>
</dbReference>
<evidence type="ECO:0000313" key="2">
    <source>
        <dbReference type="EMBL" id="MBM6703928.1"/>
    </source>
</evidence>
<dbReference type="InterPro" id="IPR017938">
    <property type="entry name" value="Riboflavin_synthase-like_b-brl"/>
</dbReference>
<dbReference type="RefSeq" id="WP_205102394.1">
    <property type="nucleotide sequence ID" value="NZ_JACJJC010000006.1"/>
</dbReference>
<evidence type="ECO:0000313" key="3">
    <source>
        <dbReference type="Proteomes" id="UP000715095"/>
    </source>
</evidence>
<name>A0ABS2DTB4_9BURK</name>
<dbReference type="InterPro" id="IPR051930">
    <property type="entry name" value="FNR_type-1"/>
</dbReference>
<dbReference type="SUPFAM" id="SSF52343">
    <property type="entry name" value="Ferredoxin reductase-like, C-terminal NADP-linked domain"/>
    <property type="match status" value="1"/>
</dbReference>
<dbReference type="InterPro" id="IPR017927">
    <property type="entry name" value="FAD-bd_FR_type"/>
</dbReference>
<evidence type="ECO:0000259" key="1">
    <source>
        <dbReference type="PROSITE" id="PS51384"/>
    </source>
</evidence>
<dbReference type="EMBL" id="JACJJC010000006">
    <property type="protein sequence ID" value="MBM6703928.1"/>
    <property type="molecule type" value="Genomic_DNA"/>
</dbReference>
<comment type="caution">
    <text evidence="2">The sequence shown here is derived from an EMBL/GenBank/DDBJ whole genome shotgun (WGS) entry which is preliminary data.</text>
</comment>
<dbReference type="PANTHER" id="PTHR47878:SF2">
    <property type="entry name" value="OXIDOREDUCTASE FAD_NAD(P)-BINDING DOMAIN PROTEIN"/>
    <property type="match status" value="1"/>
</dbReference>
<protein>
    <submittedName>
        <fullName evidence="2">Ferredoxin--NADP reductase</fullName>
    </submittedName>
</protein>